<feature type="region of interest" description="Disordered" evidence="1">
    <location>
        <begin position="164"/>
        <end position="188"/>
    </location>
</feature>
<comment type="caution">
    <text evidence="2">The sequence shown here is derived from an EMBL/GenBank/DDBJ whole genome shotgun (WGS) entry which is preliminary data.</text>
</comment>
<dbReference type="OrthoDB" id="2417582at2759"/>
<feature type="compositionally biased region" description="Polar residues" evidence="1">
    <location>
        <begin position="218"/>
        <end position="239"/>
    </location>
</feature>
<sequence length="281" mass="31248">MTKYHPLFQLHQLVQLTHSVHGKAIFYSQVNLAKHDSMNDVDEAGGWLLSAFTGKSYFEREYQREDLDELLVAAGDADWTSFAKRFKKAILDGLFHVVENNARECRIIVDNDLHSRTTTSGGALAKLETIEIDLYPISHSSRNTKMGDFMFEARGCYLGQPILGPSSSTHSTTNTTPKSGVMEQGGGNYEDLKEERDRYKAENSVLKQEVERLRATAGSRNAHSGIGSTSGRPKSKNGQMATMVNEQLLKKRKGASILNPRMKKAVVAKGTEFGSDEEEDE</sequence>
<evidence type="ECO:0000256" key="1">
    <source>
        <dbReference type="SAM" id="MobiDB-lite"/>
    </source>
</evidence>
<feature type="region of interest" description="Disordered" evidence="1">
    <location>
        <begin position="254"/>
        <end position="281"/>
    </location>
</feature>
<organism evidence="2 3">
    <name type="scientific">Lunasporangiospora selenospora</name>
    <dbReference type="NCBI Taxonomy" id="979761"/>
    <lineage>
        <taxon>Eukaryota</taxon>
        <taxon>Fungi</taxon>
        <taxon>Fungi incertae sedis</taxon>
        <taxon>Mucoromycota</taxon>
        <taxon>Mortierellomycotina</taxon>
        <taxon>Mortierellomycetes</taxon>
        <taxon>Mortierellales</taxon>
        <taxon>Mortierellaceae</taxon>
        <taxon>Lunasporangiospora</taxon>
    </lineage>
</organism>
<dbReference type="AlphaFoldDB" id="A0A9P6FVH9"/>
<protein>
    <submittedName>
        <fullName evidence="2">Uncharacterized protein</fullName>
    </submittedName>
</protein>
<feature type="compositionally biased region" description="Low complexity" evidence="1">
    <location>
        <begin position="166"/>
        <end position="179"/>
    </location>
</feature>
<reference evidence="2" key="1">
    <citation type="journal article" date="2020" name="Fungal Divers.">
        <title>Resolving the Mortierellaceae phylogeny through synthesis of multi-gene phylogenetics and phylogenomics.</title>
        <authorList>
            <person name="Vandepol N."/>
            <person name="Liber J."/>
            <person name="Desiro A."/>
            <person name="Na H."/>
            <person name="Kennedy M."/>
            <person name="Barry K."/>
            <person name="Grigoriev I.V."/>
            <person name="Miller A.N."/>
            <person name="O'Donnell K."/>
            <person name="Stajich J.E."/>
            <person name="Bonito G."/>
        </authorList>
    </citation>
    <scope>NUCLEOTIDE SEQUENCE</scope>
    <source>
        <strain evidence="2">KOD1015</strain>
    </source>
</reference>
<evidence type="ECO:0000313" key="2">
    <source>
        <dbReference type="EMBL" id="KAF9582254.1"/>
    </source>
</evidence>
<evidence type="ECO:0000313" key="3">
    <source>
        <dbReference type="Proteomes" id="UP000780801"/>
    </source>
</evidence>
<dbReference type="EMBL" id="JAABOA010001119">
    <property type="protein sequence ID" value="KAF9582254.1"/>
    <property type="molecule type" value="Genomic_DNA"/>
</dbReference>
<feature type="region of interest" description="Disordered" evidence="1">
    <location>
        <begin position="215"/>
        <end position="239"/>
    </location>
</feature>
<proteinExistence type="predicted"/>
<gene>
    <name evidence="2" type="ORF">BGW38_000442</name>
</gene>
<accession>A0A9P6FVH9</accession>
<name>A0A9P6FVH9_9FUNG</name>
<dbReference type="Proteomes" id="UP000780801">
    <property type="component" value="Unassembled WGS sequence"/>
</dbReference>
<keyword evidence="3" id="KW-1185">Reference proteome</keyword>